<dbReference type="RefSeq" id="WP_245972055.1">
    <property type="nucleotide sequence ID" value="NZ_RBIL01000003.1"/>
</dbReference>
<feature type="region of interest" description="Disordered" evidence="1">
    <location>
        <begin position="1"/>
        <end position="52"/>
    </location>
</feature>
<keyword evidence="3" id="KW-1185">Reference proteome</keyword>
<dbReference type="AlphaFoldDB" id="A0A660KVB4"/>
<organism evidence="2 3">
    <name type="scientific">Solirubrobacter pauli</name>
    <dbReference type="NCBI Taxonomy" id="166793"/>
    <lineage>
        <taxon>Bacteria</taxon>
        <taxon>Bacillati</taxon>
        <taxon>Actinomycetota</taxon>
        <taxon>Thermoleophilia</taxon>
        <taxon>Solirubrobacterales</taxon>
        <taxon>Solirubrobacteraceae</taxon>
        <taxon>Solirubrobacter</taxon>
    </lineage>
</organism>
<protein>
    <submittedName>
        <fullName evidence="2">Putative redox protein</fullName>
    </submittedName>
</protein>
<dbReference type="SUPFAM" id="SSF82784">
    <property type="entry name" value="OsmC-like"/>
    <property type="match status" value="1"/>
</dbReference>
<gene>
    <name evidence="2" type="ORF">C8N24_6632</name>
</gene>
<reference evidence="2 3" key="1">
    <citation type="submission" date="2018-10" db="EMBL/GenBank/DDBJ databases">
        <title>Genomic Encyclopedia of Archaeal and Bacterial Type Strains, Phase II (KMG-II): from individual species to whole genera.</title>
        <authorList>
            <person name="Goeker M."/>
        </authorList>
    </citation>
    <scope>NUCLEOTIDE SEQUENCE [LARGE SCALE GENOMIC DNA]</scope>
    <source>
        <strain evidence="2 3">DSM 14954</strain>
    </source>
</reference>
<dbReference type="InterPro" id="IPR036102">
    <property type="entry name" value="OsmC/Ohrsf"/>
</dbReference>
<accession>A0A660KVB4</accession>
<proteinExistence type="predicted"/>
<sequence>MALINRSEKTASGAMRAVARKRERYTHDVKAGRHTITADEPESQGGQDLGPSPQELLAAALASCTAVTMEMYAERKGWNVDGLEVDCRYSPAERGCPTRFEMIMRMPAHLSEEQVERLQVIAAKCPVHRTLEGEVAFDERVELT</sequence>
<evidence type="ECO:0000313" key="3">
    <source>
        <dbReference type="Proteomes" id="UP000278962"/>
    </source>
</evidence>
<dbReference type="PANTHER" id="PTHR39624">
    <property type="entry name" value="PROTEIN INVOLVED IN RIMO-MEDIATED BETA-METHYLTHIOLATION OF RIBOSOMAL PROTEIN S12 YCAO"/>
    <property type="match status" value="1"/>
</dbReference>
<dbReference type="EMBL" id="RBIL01000003">
    <property type="protein sequence ID" value="RKQ84998.1"/>
    <property type="molecule type" value="Genomic_DNA"/>
</dbReference>
<dbReference type="Proteomes" id="UP000278962">
    <property type="component" value="Unassembled WGS sequence"/>
</dbReference>
<dbReference type="InterPro" id="IPR015946">
    <property type="entry name" value="KH_dom-like_a/b"/>
</dbReference>
<dbReference type="InterPro" id="IPR003718">
    <property type="entry name" value="OsmC/Ohr_fam"/>
</dbReference>
<name>A0A660KVB4_9ACTN</name>
<dbReference type="PANTHER" id="PTHR39624:SF2">
    <property type="entry name" value="OSMC-LIKE PROTEIN"/>
    <property type="match status" value="1"/>
</dbReference>
<dbReference type="Pfam" id="PF02566">
    <property type="entry name" value="OsmC"/>
    <property type="match status" value="1"/>
</dbReference>
<evidence type="ECO:0000256" key="1">
    <source>
        <dbReference type="SAM" id="MobiDB-lite"/>
    </source>
</evidence>
<dbReference type="Gene3D" id="3.30.300.20">
    <property type="match status" value="1"/>
</dbReference>
<comment type="caution">
    <text evidence="2">The sequence shown here is derived from an EMBL/GenBank/DDBJ whole genome shotgun (WGS) entry which is preliminary data.</text>
</comment>
<evidence type="ECO:0000313" key="2">
    <source>
        <dbReference type="EMBL" id="RKQ84998.1"/>
    </source>
</evidence>